<name>A0A165DHY2_9APHY</name>
<keyword evidence="4" id="KW-1185">Reference proteome</keyword>
<evidence type="ECO:0000313" key="3">
    <source>
        <dbReference type="EMBL" id="KZT04920.1"/>
    </source>
</evidence>
<proteinExistence type="predicted"/>
<feature type="transmembrane region" description="Helical" evidence="2">
    <location>
        <begin position="252"/>
        <end position="273"/>
    </location>
</feature>
<dbReference type="InParanoid" id="A0A165DHY2"/>
<evidence type="ECO:0000313" key="4">
    <source>
        <dbReference type="Proteomes" id="UP000076871"/>
    </source>
</evidence>
<evidence type="ECO:0000256" key="1">
    <source>
        <dbReference type="SAM" id="MobiDB-lite"/>
    </source>
</evidence>
<dbReference type="Proteomes" id="UP000076871">
    <property type="component" value="Unassembled WGS sequence"/>
</dbReference>
<keyword evidence="2" id="KW-0812">Transmembrane</keyword>
<gene>
    <name evidence="3" type="ORF">LAESUDRAFT_702874</name>
</gene>
<feature type="region of interest" description="Disordered" evidence="1">
    <location>
        <begin position="278"/>
        <end position="304"/>
    </location>
</feature>
<feature type="transmembrane region" description="Helical" evidence="2">
    <location>
        <begin position="57"/>
        <end position="84"/>
    </location>
</feature>
<dbReference type="OrthoDB" id="3357408at2759"/>
<organism evidence="3 4">
    <name type="scientific">Laetiporus sulphureus 93-53</name>
    <dbReference type="NCBI Taxonomy" id="1314785"/>
    <lineage>
        <taxon>Eukaryota</taxon>
        <taxon>Fungi</taxon>
        <taxon>Dikarya</taxon>
        <taxon>Basidiomycota</taxon>
        <taxon>Agaricomycotina</taxon>
        <taxon>Agaricomycetes</taxon>
        <taxon>Polyporales</taxon>
        <taxon>Laetiporus</taxon>
    </lineage>
</organism>
<evidence type="ECO:0000256" key="2">
    <source>
        <dbReference type="SAM" id="Phobius"/>
    </source>
</evidence>
<dbReference type="STRING" id="1314785.A0A165DHY2"/>
<sequence length="341" mass="37999">MAEVSVLSAILVSVCLNSFLYGVFLVLCIASLWLFLRYERSKSGGRSSISLRRYSISLSPTFIACVCLLLSVTMYWVLIAYQLFQAFVLYDGGRAPTEFYADFSQTTAIVQNCVLVFTIIVGDAILVYRLWVIWVGNMLVMMVPALSLLGLIVSGIAGTYLMSTMSLEDQSLVLRVDCWVTGNCVFTLCTNVYCTSLISWKIWRTDAFSNRVSGASRRKALAILVESAAIYTCWTIFYFVTIEVHSNLEYLVNNLTCPIVGIAFMLINVRVGLGWSRRGRQQPSQSTTLEAGHSQASGEPFRRPPLTINITRTIHRDHDPVHLPGKLSDEHVGIELDVMAA</sequence>
<dbReference type="RefSeq" id="XP_040762660.1">
    <property type="nucleotide sequence ID" value="XM_040906503.1"/>
</dbReference>
<reference evidence="3 4" key="1">
    <citation type="journal article" date="2016" name="Mol. Biol. Evol.">
        <title>Comparative Genomics of Early-Diverging Mushroom-Forming Fungi Provides Insights into the Origins of Lignocellulose Decay Capabilities.</title>
        <authorList>
            <person name="Nagy L.G."/>
            <person name="Riley R."/>
            <person name="Tritt A."/>
            <person name="Adam C."/>
            <person name="Daum C."/>
            <person name="Floudas D."/>
            <person name="Sun H."/>
            <person name="Yadav J.S."/>
            <person name="Pangilinan J."/>
            <person name="Larsson K.H."/>
            <person name="Matsuura K."/>
            <person name="Barry K."/>
            <person name="Labutti K."/>
            <person name="Kuo R."/>
            <person name="Ohm R.A."/>
            <person name="Bhattacharya S.S."/>
            <person name="Shirouzu T."/>
            <person name="Yoshinaga Y."/>
            <person name="Martin F.M."/>
            <person name="Grigoriev I.V."/>
            <person name="Hibbett D.S."/>
        </authorList>
    </citation>
    <scope>NUCLEOTIDE SEQUENCE [LARGE SCALE GENOMIC DNA]</scope>
    <source>
        <strain evidence="3 4">93-53</strain>
    </source>
</reference>
<feature type="transmembrane region" description="Helical" evidence="2">
    <location>
        <begin position="221"/>
        <end position="240"/>
    </location>
</feature>
<evidence type="ECO:0008006" key="5">
    <source>
        <dbReference type="Google" id="ProtNLM"/>
    </source>
</evidence>
<feature type="transmembrane region" description="Helical" evidence="2">
    <location>
        <begin position="6"/>
        <end position="36"/>
    </location>
</feature>
<feature type="transmembrane region" description="Helical" evidence="2">
    <location>
        <begin position="109"/>
        <end position="131"/>
    </location>
</feature>
<feature type="transmembrane region" description="Helical" evidence="2">
    <location>
        <begin position="180"/>
        <end position="200"/>
    </location>
</feature>
<dbReference type="GeneID" id="63823532"/>
<dbReference type="AlphaFoldDB" id="A0A165DHY2"/>
<keyword evidence="2" id="KW-0472">Membrane</keyword>
<feature type="transmembrane region" description="Helical" evidence="2">
    <location>
        <begin position="138"/>
        <end position="160"/>
    </location>
</feature>
<feature type="compositionally biased region" description="Polar residues" evidence="1">
    <location>
        <begin position="281"/>
        <end position="297"/>
    </location>
</feature>
<keyword evidence="2" id="KW-1133">Transmembrane helix</keyword>
<accession>A0A165DHY2</accession>
<protein>
    <recommendedName>
        <fullName evidence="5">G-protein coupled receptors family 1 profile domain-containing protein</fullName>
    </recommendedName>
</protein>
<dbReference type="EMBL" id="KV427633">
    <property type="protein sequence ID" value="KZT04920.1"/>
    <property type="molecule type" value="Genomic_DNA"/>
</dbReference>